<dbReference type="PANTHER" id="PTHR39165:SF1">
    <property type="entry name" value="DUF456 DOMAIN-CONTAINING PROTEIN"/>
    <property type="match status" value="1"/>
</dbReference>
<dbReference type="AlphaFoldDB" id="A0A4R2MD46"/>
<dbReference type="OrthoDB" id="9134540at2"/>
<dbReference type="Pfam" id="PF04306">
    <property type="entry name" value="DUF456"/>
    <property type="match status" value="1"/>
</dbReference>
<keyword evidence="1" id="KW-0812">Transmembrane</keyword>
<evidence type="ECO:0000313" key="2">
    <source>
        <dbReference type="EMBL" id="TCP04261.1"/>
    </source>
</evidence>
<gene>
    <name evidence="2" type="ORF">EV684_10211</name>
</gene>
<dbReference type="Proteomes" id="UP000295106">
    <property type="component" value="Unassembled WGS sequence"/>
</dbReference>
<sequence length="160" mass="16427">MSIVVLWVLAVLLMLVGLVGTVLPVLPGTALVFAGVWLGAWIDGYERVGVYTVIVLGLMAVLAWALDYVAALMGAKRVGASPQALIGAAIGTVAGLLAGFVGVLFMPFVGAAAGEYLARRDEQRAMQVGLATGLGLLLGMVAKVAIAFAMVGVFVVAWLV</sequence>
<comment type="caution">
    <text evidence="2">The sequence shown here is derived from an EMBL/GenBank/DDBJ whole genome shotgun (WGS) entry which is preliminary data.</text>
</comment>
<feature type="transmembrane region" description="Helical" evidence="1">
    <location>
        <begin position="84"/>
        <end position="108"/>
    </location>
</feature>
<dbReference type="InterPro" id="IPR007403">
    <property type="entry name" value="DUF456"/>
</dbReference>
<feature type="transmembrane region" description="Helical" evidence="1">
    <location>
        <begin position="50"/>
        <end position="72"/>
    </location>
</feature>
<name>A0A4R2MD46_RUBGE</name>
<dbReference type="GeneID" id="99685200"/>
<evidence type="ECO:0000313" key="3">
    <source>
        <dbReference type="Proteomes" id="UP000295106"/>
    </source>
</evidence>
<dbReference type="PANTHER" id="PTHR39165">
    <property type="entry name" value="IG HYPOTHETICAL 17883"/>
    <property type="match status" value="1"/>
</dbReference>
<keyword evidence="1" id="KW-1133">Transmembrane helix</keyword>
<accession>A0A4R2MD46</accession>
<evidence type="ECO:0008006" key="4">
    <source>
        <dbReference type="Google" id="ProtNLM"/>
    </source>
</evidence>
<proteinExistence type="predicted"/>
<feature type="transmembrane region" description="Helical" evidence="1">
    <location>
        <begin position="128"/>
        <end position="159"/>
    </location>
</feature>
<protein>
    <recommendedName>
        <fullName evidence="4">DUF456 domain-containing protein</fullName>
    </recommendedName>
</protein>
<dbReference type="RefSeq" id="WP_132644789.1">
    <property type="nucleotide sequence ID" value="NZ_CP181386.1"/>
</dbReference>
<evidence type="ECO:0000256" key="1">
    <source>
        <dbReference type="SAM" id="Phobius"/>
    </source>
</evidence>
<organism evidence="2 3">
    <name type="scientific">Rubrivivax gelatinosus</name>
    <name type="common">Rhodocyclus gelatinosus</name>
    <name type="synonym">Rhodopseudomonas gelatinosa</name>
    <dbReference type="NCBI Taxonomy" id="28068"/>
    <lineage>
        <taxon>Bacteria</taxon>
        <taxon>Pseudomonadati</taxon>
        <taxon>Pseudomonadota</taxon>
        <taxon>Betaproteobacteria</taxon>
        <taxon>Burkholderiales</taxon>
        <taxon>Sphaerotilaceae</taxon>
        <taxon>Rubrivivax</taxon>
    </lineage>
</organism>
<dbReference type="EMBL" id="SLXD01000002">
    <property type="protein sequence ID" value="TCP04261.1"/>
    <property type="molecule type" value="Genomic_DNA"/>
</dbReference>
<keyword evidence="1" id="KW-0472">Membrane</keyword>
<reference evidence="2 3" key="1">
    <citation type="submission" date="2019-03" db="EMBL/GenBank/DDBJ databases">
        <title>Genomic Encyclopedia of Type Strains, Phase IV (KMG-IV): sequencing the most valuable type-strain genomes for metagenomic binning, comparative biology and taxonomic classification.</title>
        <authorList>
            <person name="Goeker M."/>
        </authorList>
    </citation>
    <scope>NUCLEOTIDE SEQUENCE [LARGE SCALE GENOMIC DNA]</scope>
    <source>
        <strain evidence="2 3">DSM 1709</strain>
    </source>
</reference>